<dbReference type="EMBL" id="JAINUF010000003">
    <property type="protein sequence ID" value="KAJ8370795.1"/>
    <property type="molecule type" value="Genomic_DNA"/>
</dbReference>
<protein>
    <submittedName>
        <fullName evidence="1">Uncharacterized protein</fullName>
    </submittedName>
</protein>
<evidence type="ECO:0000313" key="2">
    <source>
        <dbReference type="Proteomes" id="UP001152622"/>
    </source>
</evidence>
<reference evidence="1" key="1">
    <citation type="journal article" date="2023" name="Science">
        <title>Genome structures resolve the early diversification of teleost fishes.</title>
        <authorList>
            <person name="Parey E."/>
            <person name="Louis A."/>
            <person name="Montfort J."/>
            <person name="Bouchez O."/>
            <person name="Roques C."/>
            <person name="Iampietro C."/>
            <person name="Lluch J."/>
            <person name="Castinel A."/>
            <person name="Donnadieu C."/>
            <person name="Desvignes T."/>
            <person name="Floi Bucao C."/>
            <person name="Jouanno E."/>
            <person name="Wen M."/>
            <person name="Mejri S."/>
            <person name="Dirks R."/>
            <person name="Jansen H."/>
            <person name="Henkel C."/>
            <person name="Chen W.J."/>
            <person name="Zahm M."/>
            <person name="Cabau C."/>
            <person name="Klopp C."/>
            <person name="Thompson A.W."/>
            <person name="Robinson-Rechavi M."/>
            <person name="Braasch I."/>
            <person name="Lecointre G."/>
            <person name="Bobe J."/>
            <person name="Postlethwait J.H."/>
            <person name="Berthelot C."/>
            <person name="Roest Crollius H."/>
            <person name="Guiguen Y."/>
        </authorList>
    </citation>
    <scope>NUCLEOTIDE SEQUENCE</scope>
    <source>
        <strain evidence="1">WJC10195</strain>
    </source>
</reference>
<comment type="caution">
    <text evidence="1">The sequence shown here is derived from an EMBL/GenBank/DDBJ whole genome shotgun (WGS) entry which is preliminary data.</text>
</comment>
<keyword evidence="2" id="KW-1185">Reference proteome</keyword>
<name>A0A9Q1G0R1_SYNKA</name>
<dbReference type="AlphaFoldDB" id="A0A9Q1G0R1"/>
<accession>A0A9Q1G0R1</accession>
<sequence>MALGRTGELGVYLTLYLSIQDYFDLLRQAMKASAPTPWNGGADTERGLLISSRDSELARRLSSSRSIDPVFPRPPSLFSVPL</sequence>
<dbReference type="Proteomes" id="UP001152622">
    <property type="component" value="Chromosome 3"/>
</dbReference>
<proteinExistence type="predicted"/>
<organism evidence="1 2">
    <name type="scientific">Synaphobranchus kaupii</name>
    <name type="common">Kaup's arrowtooth eel</name>
    <dbReference type="NCBI Taxonomy" id="118154"/>
    <lineage>
        <taxon>Eukaryota</taxon>
        <taxon>Metazoa</taxon>
        <taxon>Chordata</taxon>
        <taxon>Craniata</taxon>
        <taxon>Vertebrata</taxon>
        <taxon>Euteleostomi</taxon>
        <taxon>Actinopterygii</taxon>
        <taxon>Neopterygii</taxon>
        <taxon>Teleostei</taxon>
        <taxon>Anguilliformes</taxon>
        <taxon>Synaphobranchidae</taxon>
        <taxon>Synaphobranchus</taxon>
    </lineage>
</organism>
<gene>
    <name evidence="1" type="ORF">SKAU_G00108230</name>
</gene>
<evidence type="ECO:0000313" key="1">
    <source>
        <dbReference type="EMBL" id="KAJ8370795.1"/>
    </source>
</evidence>